<evidence type="ECO:0000313" key="8">
    <source>
        <dbReference type="EMBL" id="MBB5713600.1"/>
    </source>
</evidence>
<dbReference type="Proteomes" id="UP000546200">
    <property type="component" value="Unassembled WGS sequence"/>
</dbReference>
<sequence>MTEHSDLTLDEVRALLAPDIAANAAFDGWGAEALRYAADAHGIDHDIASLAFQGGATAMIDAWFESIDRDMDAALPAEALASMKIRERITRLVEARLAAAAPNREALRRAIAILAQPQHLALAARLGWRTVDRIWRRAGDTATDYNHYSKRTILLGVYGATITVFLDDESEDWADTRAFLGRRIEGVMRFEKAKAGFTKRALYRPSLSRFVGRLRYPVV</sequence>
<gene>
    <name evidence="8" type="ORF">FHS94_000419</name>
</gene>
<dbReference type="InterPro" id="IPR013718">
    <property type="entry name" value="COQ9_C"/>
</dbReference>
<accession>A0A7W9ESX5</accession>
<dbReference type="GO" id="GO:0008289">
    <property type="term" value="F:lipid binding"/>
    <property type="evidence" value="ECO:0007669"/>
    <property type="project" value="UniProtKB-KW"/>
</dbReference>
<dbReference type="PANTHER" id="PTHR21427">
    <property type="entry name" value="UBIQUINONE BIOSYNTHESIS PROTEIN COQ9, MITOCHONDRIAL"/>
    <property type="match status" value="1"/>
</dbReference>
<dbReference type="Pfam" id="PF08511">
    <property type="entry name" value="COQ9"/>
    <property type="match status" value="1"/>
</dbReference>
<keyword evidence="3" id="KW-0831">Ubiquinone biosynthesis</keyword>
<comment type="similarity">
    <text evidence="2">Belongs to the COQ9 family.</text>
</comment>
<keyword evidence="4" id="KW-0809">Transit peptide</keyword>
<evidence type="ECO:0000256" key="2">
    <source>
        <dbReference type="ARBA" id="ARBA00010766"/>
    </source>
</evidence>
<comment type="function">
    <text evidence="6">Membrane-associated protein that warps the membrane surface to access and bind aromatic isoprenes with high specificity, including ubiquinone (CoQ) isoprene intermediates and presents them directly to COQ7, therefore facilitating the COQ7-mediated hydroxylase step. Participates in the biosynthesis of coenzyme Q, also named ubiquinone, an essential lipid-soluble electron transporter for aerobic cellular respiration.</text>
</comment>
<keyword evidence="5" id="KW-0446">Lipid-binding</keyword>
<dbReference type="PANTHER" id="PTHR21427:SF19">
    <property type="entry name" value="UBIQUINONE BIOSYNTHESIS PROTEIN COQ9, MITOCHONDRIAL"/>
    <property type="match status" value="1"/>
</dbReference>
<evidence type="ECO:0000313" key="9">
    <source>
        <dbReference type="Proteomes" id="UP000546200"/>
    </source>
</evidence>
<dbReference type="AlphaFoldDB" id="A0A7W9ESX5"/>
<dbReference type="Gene3D" id="1.10.357.10">
    <property type="entry name" value="Tetracycline Repressor, domain 2"/>
    <property type="match status" value="1"/>
</dbReference>
<keyword evidence="8" id="KW-0830">Ubiquinone</keyword>
<evidence type="ECO:0000256" key="6">
    <source>
        <dbReference type="ARBA" id="ARBA00058104"/>
    </source>
</evidence>
<evidence type="ECO:0000259" key="7">
    <source>
        <dbReference type="Pfam" id="PF08511"/>
    </source>
</evidence>
<protein>
    <submittedName>
        <fullName evidence="8">Ubiquinone biosynthesis protein COQ9</fullName>
    </submittedName>
</protein>
<dbReference type="RefSeq" id="WP_184054073.1">
    <property type="nucleotide sequence ID" value="NZ_JACIJK010000001.1"/>
</dbReference>
<proteinExistence type="inferred from homology"/>
<dbReference type="NCBIfam" id="TIGR02396">
    <property type="entry name" value="diverge_rpsU"/>
    <property type="match status" value="1"/>
</dbReference>
<dbReference type="EMBL" id="JACIJK010000001">
    <property type="protein sequence ID" value="MBB5713600.1"/>
    <property type="molecule type" value="Genomic_DNA"/>
</dbReference>
<evidence type="ECO:0000256" key="3">
    <source>
        <dbReference type="ARBA" id="ARBA00022688"/>
    </source>
</evidence>
<dbReference type="GO" id="GO:0006744">
    <property type="term" value="P:ubiquinone biosynthetic process"/>
    <property type="evidence" value="ECO:0007669"/>
    <property type="project" value="UniProtKB-KW"/>
</dbReference>
<comment type="pathway">
    <text evidence="1">Cofactor biosynthesis; ubiquinone biosynthesis.</text>
</comment>
<name>A0A7W9ESX5_9SPHN</name>
<keyword evidence="9" id="KW-1185">Reference proteome</keyword>
<comment type="caution">
    <text evidence="8">The sequence shown here is derived from an EMBL/GenBank/DDBJ whole genome shotgun (WGS) entry which is preliminary data.</text>
</comment>
<evidence type="ECO:0000256" key="1">
    <source>
        <dbReference type="ARBA" id="ARBA00004749"/>
    </source>
</evidence>
<evidence type="ECO:0000256" key="4">
    <source>
        <dbReference type="ARBA" id="ARBA00022946"/>
    </source>
</evidence>
<reference evidence="8 9" key="1">
    <citation type="submission" date="2020-08" db="EMBL/GenBank/DDBJ databases">
        <title>Genomic Encyclopedia of Type Strains, Phase IV (KMG-IV): sequencing the most valuable type-strain genomes for metagenomic binning, comparative biology and taxonomic classification.</title>
        <authorList>
            <person name="Goeker M."/>
        </authorList>
    </citation>
    <scope>NUCLEOTIDE SEQUENCE [LARGE SCALE GENOMIC DNA]</scope>
    <source>
        <strain evidence="8 9">DSM 100044</strain>
    </source>
</reference>
<feature type="domain" description="COQ9 C-terminal" evidence="7">
    <location>
        <begin position="122"/>
        <end position="191"/>
    </location>
</feature>
<dbReference type="InterPro" id="IPR012762">
    <property type="entry name" value="Ubiq_biosynth_COQ9"/>
</dbReference>
<evidence type="ECO:0000256" key="5">
    <source>
        <dbReference type="ARBA" id="ARBA00023121"/>
    </source>
</evidence>
<organism evidence="8 9">
    <name type="scientific">Sphingomonas aerophila</name>
    <dbReference type="NCBI Taxonomy" id="1344948"/>
    <lineage>
        <taxon>Bacteria</taxon>
        <taxon>Pseudomonadati</taxon>
        <taxon>Pseudomonadota</taxon>
        <taxon>Alphaproteobacteria</taxon>
        <taxon>Sphingomonadales</taxon>
        <taxon>Sphingomonadaceae</taxon>
        <taxon>Sphingomonas</taxon>
    </lineage>
</organism>